<name>A0A564ZP09_9BACT</name>
<keyword evidence="2" id="KW-1185">Reference proteome</keyword>
<protein>
    <recommendedName>
        <fullName evidence="3">BrnA antitoxin of type II toxin-antitoxin system</fullName>
    </recommendedName>
</protein>
<dbReference type="EMBL" id="CABIKM010000055">
    <property type="protein sequence ID" value="VUZ86392.1"/>
    <property type="molecule type" value="Genomic_DNA"/>
</dbReference>
<evidence type="ECO:0008006" key="3">
    <source>
        <dbReference type="Google" id="ProtNLM"/>
    </source>
</evidence>
<reference evidence="1 2" key="1">
    <citation type="submission" date="2019-07" db="EMBL/GenBank/DDBJ databases">
        <authorList>
            <person name="Cremers G."/>
        </authorList>
    </citation>
    <scope>NUCLEOTIDE SEQUENCE [LARGE SCALE GENOMIC DNA]</scope>
</reference>
<organism evidence="1 2">
    <name type="scientific">Candidatus Methylomirabilis lanthanidiphila</name>
    <dbReference type="NCBI Taxonomy" id="2211376"/>
    <lineage>
        <taxon>Bacteria</taxon>
        <taxon>Candidatus Methylomirabilota</taxon>
        <taxon>Candidatus Methylomirabilia</taxon>
        <taxon>Candidatus Methylomirabilales</taxon>
        <taxon>Candidatus Methylomirabilaceae</taxon>
        <taxon>Candidatus Methylomirabilis</taxon>
    </lineage>
</organism>
<dbReference type="Proteomes" id="UP000334340">
    <property type="component" value="Unassembled WGS sequence"/>
</dbReference>
<dbReference type="InterPro" id="IPR025528">
    <property type="entry name" value="BrnA_antitoxin"/>
</dbReference>
<dbReference type="AlphaFoldDB" id="A0A564ZP09"/>
<accession>A0A564ZP09</accession>
<proteinExistence type="predicted"/>
<sequence length="105" mass="11895">MTRLSSKSRRPSRGRANLAHLGRVSDAEIARTAPPELADLPDDFWAEPALVLPVAKRAISLRVDEDVLDWFRTSGPRYQSRMNAVLRSYMAYVRRRRGQEGAASR</sequence>
<gene>
    <name evidence="1" type="ORF">MELA_02795</name>
</gene>
<evidence type="ECO:0000313" key="1">
    <source>
        <dbReference type="EMBL" id="VUZ86392.1"/>
    </source>
</evidence>
<dbReference type="Pfam" id="PF14384">
    <property type="entry name" value="BrnA_antitoxin"/>
    <property type="match status" value="1"/>
</dbReference>
<evidence type="ECO:0000313" key="2">
    <source>
        <dbReference type="Proteomes" id="UP000334340"/>
    </source>
</evidence>